<dbReference type="AlphaFoldDB" id="A0AAJ5QNC6"/>
<accession>A0AAJ5QNC6</accession>
<reference evidence="1 2" key="1">
    <citation type="journal article" date="2022" name="J Glob Antimicrob Resist">
        <title>First complete genome of a multidrug resistant strain of the novel human pathogen Kalamiella piersonii (GABEKP28) identified in human saliva.</title>
        <authorList>
            <person name="McDonagh F."/>
            <person name="Singh N.K."/>
            <person name="Venkateswaran K."/>
            <person name="Lonappan A.M."/>
            <person name="Hallahan B."/>
            <person name="Tuohy A."/>
            <person name="Burke L."/>
            <person name="Kovarova A."/>
            <person name="Miliotis G."/>
        </authorList>
    </citation>
    <scope>NUCLEOTIDE SEQUENCE [LARGE SCALE GENOMIC DNA]</scope>
    <source>
        <strain evidence="1 2">GABEKP28</strain>
    </source>
</reference>
<proteinExistence type="predicted"/>
<dbReference type="Proteomes" id="UP001211544">
    <property type="component" value="Plasmid pGABEKP28_2"/>
</dbReference>
<name>A0AAJ5QNC6_9GAMM</name>
<evidence type="ECO:0000313" key="2">
    <source>
        <dbReference type="Proteomes" id="UP001211544"/>
    </source>
</evidence>
<dbReference type="KEGG" id="kpie:N5580_21145"/>
<dbReference type="EMBL" id="CP104760">
    <property type="protein sequence ID" value="WBG93468.1"/>
    <property type="molecule type" value="Genomic_DNA"/>
</dbReference>
<keyword evidence="1" id="KW-0614">Plasmid</keyword>
<gene>
    <name evidence="1" type="ORF">N5580_21145</name>
</gene>
<dbReference type="RefSeq" id="WP_269950730.1">
    <property type="nucleotide sequence ID" value="NZ_CP104760.1"/>
</dbReference>
<organism evidence="1 2">
    <name type="scientific">Pantoea piersonii</name>
    <dbReference type="NCBI Taxonomy" id="2364647"/>
    <lineage>
        <taxon>Bacteria</taxon>
        <taxon>Pseudomonadati</taxon>
        <taxon>Pseudomonadota</taxon>
        <taxon>Gammaproteobacteria</taxon>
        <taxon>Enterobacterales</taxon>
        <taxon>Erwiniaceae</taxon>
        <taxon>Pantoea</taxon>
    </lineage>
</organism>
<evidence type="ECO:0000313" key="1">
    <source>
        <dbReference type="EMBL" id="WBG93468.1"/>
    </source>
</evidence>
<protein>
    <submittedName>
        <fullName evidence="1">Uncharacterized protein</fullName>
    </submittedName>
</protein>
<sequence>MGTDIFSLLQNMSPEELKVFQNITMFREARKSWECFEEVLHKLLLKASVSLAQSRNHLTFDKTSEDGYSDVLLKILEQYKDYGLITTREENNGGHCDISISFGGFKWLGEAKKAKSYDWVYDGFLQLCTRYSTCDSLSKSGGLIIYCGQKKAGTFMTSWMAHLKLKFNDIQDHENHTEDPNIKITKHTHGVSENTYKVIHIPVYLNYTPEK</sequence>
<geneLocation type="plasmid" evidence="1 2">
    <name>pGABEKP28_2</name>
</geneLocation>
<keyword evidence="2" id="KW-1185">Reference proteome</keyword>